<proteinExistence type="predicted"/>
<feature type="signal peptide" evidence="1">
    <location>
        <begin position="1"/>
        <end position="18"/>
    </location>
</feature>
<dbReference type="AlphaFoldDB" id="A0A1V6XY90"/>
<protein>
    <submittedName>
        <fullName evidence="2">Uncharacterized protein</fullName>
    </submittedName>
</protein>
<name>A0A1V6XY90_PENNA</name>
<evidence type="ECO:0000313" key="3">
    <source>
        <dbReference type="Proteomes" id="UP000191691"/>
    </source>
</evidence>
<evidence type="ECO:0000256" key="1">
    <source>
        <dbReference type="SAM" id="SignalP"/>
    </source>
</evidence>
<evidence type="ECO:0000313" key="2">
    <source>
        <dbReference type="EMBL" id="OQE80120.1"/>
    </source>
</evidence>
<organism evidence="2 3">
    <name type="scientific">Penicillium nalgiovense</name>
    <dbReference type="NCBI Taxonomy" id="60175"/>
    <lineage>
        <taxon>Eukaryota</taxon>
        <taxon>Fungi</taxon>
        <taxon>Dikarya</taxon>
        <taxon>Ascomycota</taxon>
        <taxon>Pezizomycotina</taxon>
        <taxon>Eurotiomycetes</taxon>
        <taxon>Eurotiomycetidae</taxon>
        <taxon>Eurotiales</taxon>
        <taxon>Aspergillaceae</taxon>
        <taxon>Penicillium</taxon>
    </lineage>
</organism>
<dbReference type="EMBL" id="MOOB01000048">
    <property type="protein sequence ID" value="OQE80120.1"/>
    <property type="molecule type" value="Genomic_DNA"/>
</dbReference>
<dbReference type="OMA" id="CCAKGSI"/>
<keyword evidence="3" id="KW-1185">Reference proteome</keyword>
<keyword evidence="1" id="KW-0732">Signal</keyword>
<reference evidence="3" key="1">
    <citation type="journal article" date="2017" name="Nat. Microbiol.">
        <title>Global analysis of biosynthetic gene clusters reveals vast potential of secondary metabolite production in Penicillium species.</title>
        <authorList>
            <person name="Nielsen J.C."/>
            <person name="Grijseels S."/>
            <person name="Prigent S."/>
            <person name="Ji B."/>
            <person name="Dainat J."/>
            <person name="Nielsen K.F."/>
            <person name="Frisvad J.C."/>
            <person name="Workman M."/>
            <person name="Nielsen J."/>
        </authorList>
    </citation>
    <scope>NUCLEOTIDE SEQUENCE [LARGE SCALE GENOMIC DNA]</scope>
    <source>
        <strain evidence="3">IBT 13039</strain>
    </source>
</reference>
<dbReference type="Proteomes" id="UP000191691">
    <property type="component" value="Unassembled WGS sequence"/>
</dbReference>
<feature type="chain" id="PRO_5013229523" evidence="1">
    <location>
        <begin position="19"/>
        <end position="423"/>
    </location>
</feature>
<accession>A0A1V6XY90</accession>
<comment type="caution">
    <text evidence="2">The sequence shown here is derived from an EMBL/GenBank/DDBJ whole genome shotgun (WGS) entry which is preliminary data.</text>
</comment>
<gene>
    <name evidence="2" type="ORF">PENNAL_c0048G03238</name>
</gene>
<sequence length="423" mass="46355">MHYLSALGVLAFLPFVLSSSSTPPEQITELCKQRGQVPQLTDSGWKCAQTSSICDPDQDQSTLHKDSKTGNWICCPKGQELVDCSCAGGKKPVVPTPKPAPGSCGVHLKDAKLENLLRALLVQCFPHEHASLDVFIQYYITVLHESINLTEVIYKNGCDEPLPSPGPIPGPAPVHPWWQCPADNSTPCKWLPLENNKARKNLAATSDHKVLPNPNLPVANYKYPFDTLVTKFPGDDLDIYVKDQKLQTQGSGTSYLIPAGTSGDDVYYKSPKGAQVQFYGACSKDTPCIGNEVVAWQQGKWLTAAAPDMEIDFSGYDYDVVFTLTDTSVTTEQYVVRADGKEVGTTHGRLSLGEDKYNTKHIAETTNVGGGAPGALKSIANDGFWGSFRIPKDTKTVTVHLDHYSPGYPYFVFEYRIDKLCQC</sequence>